<reference evidence="24" key="1">
    <citation type="journal article" date="2023" name="GigaByte">
        <title>Genome assembly of the bearded iris, Iris pallida Lam.</title>
        <authorList>
            <person name="Bruccoleri R.E."/>
            <person name="Oakeley E.J."/>
            <person name="Faust A.M.E."/>
            <person name="Altorfer M."/>
            <person name="Dessus-Babus S."/>
            <person name="Burckhardt D."/>
            <person name="Oertli M."/>
            <person name="Naumann U."/>
            <person name="Petersen F."/>
            <person name="Wong J."/>
        </authorList>
    </citation>
    <scope>NUCLEOTIDE SEQUENCE</scope>
    <source>
        <strain evidence="24">GSM-AAB239-AS_SAM_17_03QT</strain>
    </source>
</reference>
<dbReference type="SMART" id="SM00369">
    <property type="entry name" value="LRR_TYP"/>
    <property type="match status" value="7"/>
</dbReference>
<evidence type="ECO:0000256" key="15">
    <source>
        <dbReference type="ARBA" id="ARBA00022989"/>
    </source>
</evidence>
<keyword evidence="17 24" id="KW-0675">Receptor</keyword>
<dbReference type="InterPro" id="IPR003591">
    <property type="entry name" value="Leu-rich_rpt_typical-subtyp"/>
</dbReference>
<gene>
    <name evidence="24" type="ORF">M6B38_102210</name>
</gene>
<dbReference type="SMART" id="SM00220">
    <property type="entry name" value="S_TKc"/>
    <property type="match status" value="1"/>
</dbReference>
<feature type="signal peptide" evidence="22">
    <location>
        <begin position="1"/>
        <end position="24"/>
    </location>
</feature>
<dbReference type="SUPFAM" id="SSF52058">
    <property type="entry name" value="L domain-like"/>
    <property type="match status" value="1"/>
</dbReference>
<evidence type="ECO:0000256" key="9">
    <source>
        <dbReference type="ARBA" id="ARBA00022692"/>
    </source>
</evidence>
<dbReference type="PANTHER" id="PTHR27008:SF497">
    <property type="entry name" value="OS11G0695000 PROTEIN"/>
    <property type="match status" value="1"/>
</dbReference>
<comment type="catalytic activity">
    <reaction evidence="19">
        <text>L-threonyl-[protein] + ATP = O-phospho-L-threonyl-[protein] + ADP + H(+)</text>
        <dbReference type="Rhea" id="RHEA:46608"/>
        <dbReference type="Rhea" id="RHEA-COMP:11060"/>
        <dbReference type="Rhea" id="RHEA-COMP:11605"/>
        <dbReference type="ChEBI" id="CHEBI:15378"/>
        <dbReference type="ChEBI" id="CHEBI:30013"/>
        <dbReference type="ChEBI" id="CHEBI:30616"/>
        <dbReference type="ChEBI" id="CHEBI:61977"/>
        <dbReference type="ChEBI" id="CHEBI:456216"/>
        <dbReference type="EC" id="2.7.11.1"/>
    </reaction>
</comment>
<feature type="domain" description="Protein kinase" evidence="23">
    <location>
        <begin position="713"/>
        <end position="993"/>
    </location>
</feature>
<keyword evidence="16 21" id="KW-0472">Membrane</keyword>
<evidence type="ECO:0000313" key="24">
    <source>
        <dbReference type="EMBL" id="KAJ6854273.1"/>
    </source>
</evidence>
<dbReference type="InterPro" id="IPR032675">
    <property type="entry name" value="LRR_dom_sf"/>
</dbReference>
<keyword evidence="8" id="KW-0808">Transferase</keyword>
<feature type="chain" id="PRO_5043646341" description="non-specific serine/threonine protein kinase" evidence="22">
    <location>
        <begin position="25"/>
        <end position="1003"/>
    </location>
</feature>
<evidence type="ECO:0000256" key="14">
    <source>
        <dbReference type="ARBA" id="ARBA00022840"/>
    </source>
</evidence>
<keyword evidence="10 22" id="KW-0732">Signal</keyword>
<keyword evidence="13 24" id="KW-0418">Kinase</keyword>
<comment type="subcellular location">
    <subcellularLocation>
        <location evidence="1">Cell membrane</location>
        <topology evidence="1">Single-pass membrane protein</topology>
    </subcellularLocation>
</comment>
<keyword evidence="18" id="KW-0325">Glycoprotein</keyword>
<evidence type="ECO:0000256" key="4">
    <source>
        <dbReference type="ARBA" id="ARBA00022475"/>
    </source>
</evidence>
<evidence type="ECO:0000256" key="21">
    <source>
        <dbReference type="SAM" id="Phobius"/>
    </source>
</evidence>
<dbReference type="FunFam" id="1.10.510.10:FF:000358">
    <property type="entry name" value="Putative leucine-rich repeat receptor-like serine/threonine-protein kinase"/>
    <property type="match status" value="1"/>
</dbReference>
<dbReference type="FunFam" id="3.80.10.10:FF:000041">
    <property type="entry name" value="LRR receptor-like serine/threonine-protein kinase ERECTA"/>
    <property type="match status" value="1"/>
</dbReference>
<dbReference type="Pfam" id="PF13855">
    <property type="entry name" value="LRR_8"/>
    <property type="match status" value="3"/>
</dbReference>
<evidence type="ECO:0000256" key="5">
    <source>
        <dbReference type="ARBA" id="ARBA00022527"/>
    </source>
</evidence>
<keyword evidence="15 21" id="KW-1133">Transmembrane helix</keyword>
<keyword evidence="12" id="KW-0547">Nucleotide-binding</keyword>
<dbReference type="Gene3D" id="1.10.510.10">
    <property type="entry name" value="Transferase(Phosphotransferase) domain 1"/>
    <property type="match status" value="1"/>
</dbReference>
<comment type="similarity">
    <text evidence="2">Belongs to the protein kinase superfamily. Ser/Thr protein kinase family.</text>
</comment>
<keyword evidence="6" id="KW-0597">Phosphoprotein</keyword>
<dbReference type="FunFam" id="3.30.200.20:FF:000661">
    <property type="entry name" value="Serine-threonine protein kinase plant-type"/>
    <property type="match status" value="1"/>
</dbReference>
<dbReference type="FunFam" id="3.80.10.10:FF:000288">
    <property type="entry name" value="LRR receptor-like serine/threonine-protein kinase EFR"/>
    <property type="match status" value="1"/>
</dbReference>
<evidence type="ECO:0000256" key="13">
    <source>
        <dbReference type="ARBA" id="ARBA00022777"/>
    </source>
</evidence>
<evidence type="ECO:0000256" key="22">
    <source>
        <dbReference type="SAM" id="SignalP"/>
    </source>
</evidence>
<dbReference type="Proteomes" id="UP001140949">
    <property type="component" value="Unassembled WGS sequence"/>
</dbReference>
<dbReference type="EMBL" id="JANAVB010000194">
    <property type="protein sequence ID" value="KAJ6854273.1"/>
    <property type="molecule type" value="Genomic_DNA"/>
</dbReference>
<dbReference type="InterPro" id="IPR011009">
    <property type="entry name" value="Kinase-like_dom_sf"/>
</dbReference>
<dbReference type="GO" id="GO:0005524">
    <property type="term" value="F:ATP binding"/>
    <property type="evidence" value="ECO:0007669"/>
    <property type="project" value="UniProtKB-KW"/>
</dbReference>
<evidence type="ECO:0000256" key="7">
    <source>
        <dbReference type="ARBA" id="ARBA00022614"/>
    </source>
</evidence>
<proteinExistence type="inferred from homology"/>
<dbReference type="PROSITE" id="PS00108">
    <property type="entry name" value="PROTEIN_KINASE_ST"/>
    <property type="match status" value="1"/>
</dbReference>
<evidence type="ECO:0000256" key="6">
    <source>
        <dbReference type="ARBA" id="ARBA00022553"/>
    </source>
</evidence>
<dbReference type="FunFam" id="3.80.10.10:FF:000129">
    <property type="entry name" value="Leucine-rich repeat receptor-like kinase"/>
    <property type="match status" value="1"/>
</dbReference>
<protein>
    <recommendedName>
        <fullName evidence="3">non-specific serine/threonine protein kinase</fullName>
        <ecNumber evidence="3">2.7.11.1</ecNumber>
    </recommendedName>
</protein>
<comment type="catalytic activity">
    <reaction evidence="20">
        <text>L-seryl-[protein] + ATP = O-phospho-L-seryl-[protein] + ADP + H(+)</text>
        <dbReference type="Rhea" id="RHEA:17989"/>
        <dbReference type="Rhea" id="RHEA-COMP:9863"/>
        <dbReference type="Rhea" id="RHEA-COMP:11604"/>
        <dbReference type="ChEBI" id="CHEBI:15378"/>
        <dbReference type="ChEBI" id="CHEBI:29999"/>
        <dbReference type="ChEBI" id="CHEBI:30616"/>
        <dbReference type="ChEBI" id="CHEBI:83421"/>
        <dbReference type="ChEBI" id="CHEBI:456216"/>
        <dbReference type="EC" id="2.7.11.1"/>
    </reaction>
</comment>
<evidence type="ECO:0000259" key="23">
    <source>
        <dbReference type="PROSITE" id="PS50011"/>
    </source>
</evidence>
<evidence type="ECO:0000256" key="16">
    <source>
        <dbReference type="ARBA" id="ARBA00023136"/>
    </source>
</evidence>
<dbReference type="SUPFAM" id="SSF52047">
    <property type="entry name" value="RNI-like"/>
    <property type="match status" value="1"/>
</dbReference>
<comment type="caution">
    <text evidence="24">The sequence shown here is derived from an EMBL/GenBank/DDBJ whole genome shotgun (WGS) entry which is preliminary data.</text>
</comment>
<dbReference type="PANTHER" id="PTHR27008">
    <property type="entry name" value="OS04G0122200 PROTEIN"/>
    <property type="match status" value="1"/>
</dbReference>
<name>A0AAX6INV2_IRIPA</name>
<dbReference type="InterPro" id="IPR008271">
    <property type="entry name" value="Ser/Thr_kinase_AS"/>
</dbReference>
<evidence type="ECO:0000256" key="19">
    <source>
        <dbReference type="ARBA" id="ARBA00047899"/>
    </source>
</evidence>
<dbReference type="EC" id="2.7.11.1" evidence="3"/>
<dbReference type="InterPro" id="IPR013210">
    <property type="entry name" value="LRR_N_plant-typ"/>
</dbReference>
<dbReference type="CDD" id="cd14066">
    <property type="entry name" value="STKc_IRAK"/>
    <property type="match status" value="1"/>
</dbReference>
<keyword evidence="5" id="KW-0723">Serine/threonine-protein kinase</keyword>
<evidence type="ECO:0000256" key="11">
    <source>
        <dbReference type="ARBA" id="ARBA00022737"/>
    </source>
</evidence>
<reference evidence="24" key="2">
    <citation type="submission" date="2023-04" db="EMBL/GenBank/DDBJ databases">
        <authorList>
            <person name="Bruccoleri R.E."/>
            <person name="Oakeley E.J."/>
            <person name="Faust A.-M."/>
            <person name="Dessus-Babus S."/>
            <person name="Altorfer M."/>
            <person name="Burckhardt D."/>
            <person name="Oertli M."/>
            <person name="Naumann U."/>
            <person name="Petersen F."/>
            <person name="Wong J."/>
        </authorList>
    </citation>
    <scope>NUCLEOTIDE SEQUENCE</scope>
    <source>
        <strain evidence="24">GSM-AAB239-AS_SAM_17_03QT</strain>
        <tissue evidence="24">Leaf</tissue>
    </source>
</reference>
<keyword evidence="11" id="KW-0677">Repeat</keyword>
<dbReference type="Pfam" id="PF08263">
    <property type="entry name" value="LRRNT_2"/>
    <property type="match status" value="1"/>
</dbReference>
<dbReference type="Pfam" id="PF00560">
    <property type="entry name" value="LRR_1"/>
    <property type="match status" value="4"/>
</dbReference>
<dbReference type="GO" id="GO:0004674">
    <property type="term" value="F:protein serine/threonine kinase activity"/>
    <property type="evidence" value="ECO:0007669"/>
    <property type="project" value="UniProtKB-KW"/>
</dbReference>
<dbReference type="SUPFAM" id="SSF56112">
    <property type="entry name" value="Protein kinase-like (PK-like)"/>
    <property type="match status" value="1"/>
</dbReference>
<dbReference type="Gene3D" id="3.30.200.20">
    <property type="entry name" value="Phosphorylase Kinase, domain 1"/>
    <property type="match status" value="1"/>
</dbReference>
<sequence>MYTHIAFLLLVVVLLHASAAIAAAAALDNSTDLAFLLAFKAASTTTSGGGAAAAPDRIIAANWTTDVPFCTWIGVRCSRQYPPRVVSLNLSSFSLQGTISPHLSNLSFLSSLDLSNNSLSGTIPDALGRLPRLATLFLHWNLLSGPIPPSIFNNRSSLVSIDLSHNNLSGSLPTQVMLPRIEEVVIQSNLLTGHIPAGLARCSTLQLIYLDRNKLTGSIPSSFGNLSELVELVLGENQFAGAIPASIGNLTKLQHLYLGFNHLKGEIPKEMGNLVNLQKLHLHKNGIVGSIPISLWNASKMIVLEVSTNNLTGPLPATLGKSMPFLRRLLMAENALSGGLDFIASLANCRVLNYLEVTTNQFEGVLPDAYGNLSMNLQYFHVSHNNISGRIPAGLGNLSNLISLKLGVNELRGTIPRTLWRLKKLQLMHLGSNRLTGSISSDIGLMTNLAEISFGDNEFSGQIPDSLGNISRLQQLDLAENKLSSSIPLSLWSLTGLFRLYLHQNRFEGLLPPQMAKLKAIGYIDLRSNRLSGNISSALGELQTIQYLDLSNNSFLGQIPQQLGRLINVGYLNLSHNFLSGVIPKSFSNLSYVYSLDLSFNMLEGEIPEGKVFLNVSIIFLMGNRALCGAPQLKFPPCPENMITTSTSIAKLRLLKYVLLSVVSVLVFLACFSLFVKFFMRKKAKASSKEEPLCLNYHRRIPYFELARATDNFNEDNLLGRGSIGKVYKGSLDDGLLVAVKVLNLEVKGASRSFDVECRTLGQVRHKNLVKIISTCSNLEFKALVLEFMPNLSLDKWLYSQNQCLTLLQRINIMLDVSLGLDYLHHQHPHVIVHCDLKPSNILLDENMVAHISDFGIAKLMLIENKSTTSTNNIGTVGYMAPEYGSTGRVTTRGDVYSFGILLLELVTGKKPVDAMFTGKLSLRQWVRNAYPTAVMEIVDNNILRTELTNLQQRSDGVDILLRCLSSIIEVGLHCSKNLPNERLLMRDVVPRLQEIKNGVLVN</sequence>
<evidence type="ECO:0000256" key="2">
    <source>
        <dbReference type="ARBA" id="ARBA00008684"/>
    </source>
</evidence>
<accession>A0AAX6INV2</accession>
<evidence type="ECO:0000256" key="1">
    <source>
        <dbReference type="ARBA" id="ARBA00004162"/>
    </source>
</evidence>
<evidence type="ECO:0000313" key="25">
    <source>
        <dbReference type="Proteomes" id="UP001140949"/>
    </source>
</evidence>
<dbReference type="AlphaFoldDB" id="A0AAX6INV2"/>
<evidence type="ECO:0000256" key="10">
    <source>
        <dbReference type="ARBA" id="ARBA00022729"/>
    </source>
</evidence>
<evidence type="ECO:0000256" key="12">
    <source>
        <dbReference type="ARBA" id="ARBA00022741"/>
    </source>
</evidence>
<keyword evidence="7" id="KW-0433">Leucine-rich repeat</keyword>
<organism evidence="24 25">
    <name type="scientific">Iris pallida</name>
    <name type="common">Sweet iris</name>
    <dbReference type="NCBI Taxonomy" id="29817"/>
    <lineage>
        <taxon>Eukaryota</taxon>
        <taxon>Viridiplantae</taxon>
        <taxon>Streptophyta</taxon>
        <taxon>Embryophyta</taxon>
        <taxon>Tracheophyta</taxon>
        <taxon>Spermatophyta</taxon>
        <taxon>Magnoliopsida</taxon>
        <taxon>Liliopsida</taxon>
        <taxon>Asparagales</taxon>
        <taxon>Iridaceae</taxon>
        <taxon>Iridoideae</taxon>
        <taxon>Irideae</taxon>
        <taxon>Iris</taxon>
    </lineage>
</organism>
<evidence type="ECO:0000256" key="17">
    <source>
        <dbReference type="ARBA" id="ARBA00023170"/>
    </source>
</evidence>
<dbReference type="FunFam" id="3.80.10.10:FF:000383">
    <property type="entry name" value="Leucine-rich repeat receptor protein kinase EMS1"/>
    <property type="match status" value="1"/>
</dbReference>
<evidence type="ECO:0000256" key="8">
    <source>
        <dbReference type="ARBA" id="ARBA00022679"/>
    </source>
</evidence>
<dbReference type="PROSITE" id="PS50011">
    <property type="entry name" value="PROTEIN_KINASE_DOM"/>
    <property type="match status" value="1"/>
</dbReference>
<dbReference type="InterPro" id="IPR001611">
    <property type="entry name" value="Leu-rich_rpt"/>
</dbReference>
<dbReference type="PRINTS" id="PR00019">
    <property type="entry name" value="LEURICHRPT"/>
</dbReference>
<dbReference type="Gene3D" id="3.80.10.10">
    <property type="entry name" value="Ribonuclease Inhibitor"/>
    <property type="match status" value="2"/>
</dbReference>
<keyword evidence="4" id="KW-1003">Cell membrane</keyword>
<dbReference type="Pfam" id="PF00069">
    <property type="entry name" value="Pkinase"/>
    <property type="match status" value="1"/>
</dbReference>
<keyword evidence="14" id="KW-0067">ATP-binding</keyword>
<dbReference type="GO" id="GO:0005886">
    <property type="term" value="C:plasma membrane"/>
    <property type="evidence" value="ECO:0007669"/>
    <property type="project" value="UniProtKB-SubCell"/>
</dbReference>
<keyword evidence="9 21" id="KW-0812">Transmembrane</keyword>
<dbReference type="InterPro" id="IPR051809">
    <property type="entry name" value="Plant_receptor-like_S/T_kinase"/>
</dbReference>
<feature type="transmembrane region" description="Helical" evidence="21">
    <location>
        <begin position="657"/>
        <end position="679"/>
    </location>
</feature>
<evidence type="ECO:0000256" key="18">
    <source>
        <dbReference type="ARBA" id="ARBA00023180"/>
    </source>
</evidence>
<evidence type="ECO:0000256" key="20">
    <source>
        <dbReference type="ARBA" id="ARBA00048679"/>
    </source>
</evidence>
<dbReference type="InterPro" id="IPR000719">
    <property type="entry name" value="Prot_kinase_dom"/>
</dbReference>
<evidence type="ECO:0000256" key="3">
    <source>
        <dbReference type="ARBA" id="ARBA00012513"/>
    </source>
</evidence>
<keyword evidence="25" id="KW-1185">Reference proteome</keyword>